<keyword evidence="2" id="KW-1185">Reference proteome</keyword>
<sequence length="166" mass="17687">MITFRTVTDSLGTVTFFQVEGREAGYIDQNRHTGTWTVFFADMADAPAGVFLERSTAPGILGVFAPGLTSREVALSLVRRAYAPAATASPRSVPAPLARHVAPLLLSRPAGTTERAPFFDAASSPAQQGFGSGVKTSAQDLLPRLRTETNLRFVRVVARQPKGVSA</sequence>
<name>A0A291P3I6_9GAMM</name>
<evidence type="ECO:0000313" key="2">
    <source>
        <dbReference type="Proteomes" id="UP000219993"/>
    </source>
</evidence>
<dbReference type="Proteomes" id="UP000219993">
    <property type="component" value="Chromosome"/>
</dbReference>
<organism evidence="1 2">
    <name type="scientific">Halomonas beimenensis</name>
    <dbReference type="NCBI Taxonomy" id="475662"/>
    <lineage>
        <taxon>Bacteria</taxon>
        <taxon>Pseudomonadati</taxon>
        <taxon>Pseudomonadota</taxon>
        <taxon>Gammaproteobacteria</taxon>
        <taxon>Oceanospirillales</taxon>
        <taxon>Halomonadaceae</taxon>
        <taxon>Halomonas</taxon>
    </lineage>
</organism>
<protein>
    <submittedName>
        <fullName evidence="1">Uncharacterized protein</fullName>
    </submittedName>
</protein>
<dbReference type="EMBL" id="CP021435">
    <property type="protein sequence ID" value="ATJ81430.1"/>
    <property type="molecule type" value="Genomic_DNA"/>
</dbReference>
<dbReference type="AlphaFoldDB" id="A0A291P3I6"/>
<gene>
    <name evidence="1" type="ORF">BEI_0443</name>
</gene>
<dbReference type="OrthoDB" id="6174599at2"/>
<evidence type="ECO:0000313" key="1">
    <source>
        <dbReference type="EMBL" id="ATJ81430.1"/>
    </source>
</evidence>
<accession>A0A291P3I6</accession>
<dbReference type="KEGG" id="hbe:BEI_0443"/>
<dbReference type="RefSeq" id="WP_097787977.1">
    <property type="nucleotide sequence ID" value="NZ_BAAADT010000015.1"/>
</dbReference>
<proteinExistence type="predicted"/>
<reference evidence="1 2" key="1">
    <citation type="journal article" date="2017" name="Sci. Rep.">
        <title>Revealing the Saline Adaptation Strategies of the Halophilic Bacterium Halomonas beimenensis through High-throughput Omics and Transposon Mutagenesis Approaches.</title>
        <authorList>
            <person name="Chen Y.H."/>
            <person name="Lin S.S."/>
            <person name="Shyu Y.T."/>
        </authorList>
    </citation>
    <scope>NUCLEOTIDE SEQUENCE [LARGE SCALE GENOMIC DNA]</scope>
    <source>
        <strain evidence="1 2">NTU-111</strain>
    </source>
</reference>